<dbReference type="OrthoDB" id="9814760at2"/>
<feature type="transmembrane region" description="Helical" evidence="4">
    <location>
        <begin position="6"/>
        <end position="21"/>
    </location>
</feature>
<dbReference type="PANTHER" id="PTHR10272:SF0">
    <property type="entry name" value="PLATELET-ACTIVATING FACTOR ACETYLHYDROLASE"/>
    <property type="match status" value="1"/>
</dbReference>
<evidence type="ECO:0000256" key="1">
    <source>
        <dbReference type="ARBA" id="ARBA00022801"/>
    </source>
</evidence>
<dbReference type="EMBL" id="MDGQ01000005">
    <property type="protein sequence ID" value="OEK04401.1"/>
    <property type="molecule type" value="Genomic_DNA"/>
</dbReference>
<evidence type="ECO:0000256" key="4">
    <source>
        <dbReference type="SAM" id="Phobius"/>
    </source>
</evidence>
<comment type="caution">
    <text evidence="5">The sequence shown here is derived from an EMBL/GenBank/DDBJ whole genome shotgun (WGS) entry which is preliminary data.</text>
</comment>
<keyword evidence="4" id="KW-0812">Transmembrane</keyword>
<sequence>MQLIEAALALFVSIQLILLFIKKKDKQVFAFIGLGLLAFHFILGEGRWQMAFIYLVEIILIIIYLRNVKTKIVWRVVGTFFALIGTAASVILSTTLPVFSLPESSGPYQVGRSELYIKVDNRPETITDNATDKRELMINLWYPTKVTDATNGKYLPAVEREGFALKYGLPAGAFSYLDKVSTNHQINAEPAKGEFPVLIFSPGFYTPASGYLSVIEELVSHGFVVFNLITPYETMGIEYPDGRKVYFDHAFHNANSWNWNDEVAEAMETFQNAPDDQTAREATQIIVNNYGADIVKRWAMDITNLIDELPALNSNTSFPLAGKLNLNQLATYGHSIGGAAAMEAAIFDERIKAAVNLDGSQWGSLMNNPLNKPGALISSSLTNAIPDVNPFIFEASLGSTFYNLKLENTGHSNFSDIPYMVRLPQLNEAGSLAPEKATYTVNKFLLNFFNKHLLNENIDLRNIIANDDYLTMRNKD</sequence>
<keyword evidence="6" id="KW-1185">Reference proteome</keyword>
<keyword evidence="3" id="KW-0443">Lipid metabolism</keyword>
<evidence type="ECO:0008006" key="7">
    <source>
        <dbReference type="Google" id="ProtNLM"/>
    </source>
</evidence>
<feature type="transmembrane region" description="Helical" evidence="4">
    <location>
        <begin position="28"/>
        <end position="43"/>
    </location>
</feature>
<dbReference type="SUPFAM" id="SSF53474">
    <property type="entry name" value="alpha/beta-Hydrolases"/>
    <property type="match status" value="1"/>
</dbReference>
<keyword evidence="1" id="KW-0378">Hydrolase</keyword>
<dbReference type="AlphaFoldDB" id="A0A1E5SZ55"/>
<proteinExistence type="predicted"/>
<evidence type="ECO:0000256" key="3">
    <source>
        <dbReference type="ARBA" id="ARBA00023098"/>
    </source>
</evidence>
<dbReference type="Proteomes" id="UP000095552">
    <property type="component" value="Unassembled WGS sequence"/>
</dbReference>
<dbReference type="STRING" id="1563681.BFP71_13045"/>
<feature type="transmembrane region" description="Helical" evidence="4">
    <location>
        <begin position="49"/>
        <end position="65"/>
    </location>
</feature>
<keyword evidence="4" id="KW-1133">Transmembrane helix</keyword>
<evidence type="ECO:0000313" key="5">
    <source>
        <dbReference type="EMBL" id="OEK04401.1"/>
    </source>
</evidence>
<dbReference type="Gene3D" id="3.40.50.1820">
    <property type="entry name" value="alpha/beta hydrolase"/>
    <property type="match status" value="1"/>
</dbReference>
<dbReference type="InterPro" id="IPR029058">
    <property type="entry name" value="AB_hydrolase_fold"/>
</dbReference>
<reference evidence="5 6" key="1">
    <citation type="submission" date="2016-08" db="EMBL/GenBank/DDBJ databases">
        <title>Draft genome of Fabibacter sp. strain SK-8.</title>
        <authorList>
            <person name="Wong S.-K."/>
            <person name="Hamasaki K."/>
            <person name="Yoshizawa S."/>
        </authorList>
    </citation>
    <scope>NUCLEOTIDE SEQUENCE [LARGE SCALE GENOMIC DNA]</scope>
    <source>
        <strain evidence="5 6">SK-8</strain>
    </source>
</reference>
<evidence type="ECO:0000313" key="6">
    <source>
        <dbReference type="Proteomes" id="UP000095552"/>
    </source>
</evidence>
<accession>A0A1E5SZ55</accession>
<dbReference type="GO" id="GO:0016042">
    <property type="term" value="P:lipid catabolic process"/>
    <property type="evidence" value="ECO:0007669"/>
    <property type="project" value="UniProtKB-KW"/>
</dbReference>
<protein>
    <recommendedName>
        <fullName evidence="7">Platelet-activating factor acetylhydrolase</fullName>
    </recommendedName>
</protein>
<name>A0A1E5SZ55_9BACT</name>
<keyword evidence="4" id="KW-0472">Membrane</keyword>
<dbReference type="GO" id="GO:0003847">
    <property type="term" value="F:1-alkyl-2-acetylglycerophosphocholine esterase activity"/>
    <property type="evidence" value="ECO:0007669"/>
    <property type="project" value="TreeGrafter"/>
</dbReference>
<evidence type="ECO:0000256" key="2">
    <source>
        <dbReference type="ARBA" id="ARBA00022963"/>
    </source>
</evidence>
<keyword evidence="2" id="KW-0442">Lipid degradation</keyword>
<dbReference type="Pfam" id="PF03403">
    <property type="entry name" value="PAF-AH_p_II"/>
    <property type="match status" value="1"/>
</dbReference>
<dbReference type="RefSeq" id="WP_069835906.1">
    <property type="nucleotide sequence ID" value="NZ_MDGQ01000005.1"/>
</dbReference>
<feature type="transmembrane region" description="Helical" evidence="4">
    <location>
        <begin position="72"/>
        <end position="92"/>
    </location>
</feature>
<dbReference type="PANTHER" id="PTHR10272">
    <property type="entry name" value="PLATELET-ACTIVATING FACTOR ACETYLHYDROLASE"/>
    <property type="match status" value="1"/>
</dbReference>
<organism evidence="5 6">
    <name type="scientific">Roseivirga misakiensis</name>
    <dbReference type="NCBI Taxonomy" id="1563681"/>
    <lineage>
        <taxon>Bacteria</taxon>
        <taxon>Pseudomonadati</taxon>
        <taxon>Bacteroidota</taxon>
        <taxon>Cytophagia</taxon>
        <taxon>Cytophagales</taxon>
        <taxon>Roseivirgaceae</taxon>
        <taxon>Roseivirga</taxon>
    </lineage>
</organism>
<gene>
    <name evidence="5" type="ORF">BFP71_13045</name>
</gene>